<name>A0A0N1JRM7_9NEIS</name>
<sequence length="665" mass="74184">MNKPKFKHQHVEPTRIVNPSIDHNGRSSWSSIQSPAGYPVRAECQVRSHLPGLIIFVHGVNSQGEWYKSAEEALCSGLNIRLGRKGTRDELRSLDSGENEKEDASSGGTAREGSIPNSPVIRFYWGYRAPDGQELAYRIPLRNLAGDDFHAYSRLQQQHIVSGQMKGAGPFYWGGGPFQNGCNALPMMWSTRGFSKWAWLGPFPISTQAINTAIERQLQASPPRTYYAYAAKRLADLIDRIRTSHRCDTVTVISHSQGTMVALAAAAISPPDALILMNSPYALDDKVTDTMTSGNARATVQARQKTFINIVKKIGQHATRLQDHPDKPLFTGASKDENGLICGWKPEATSTHPGEGGKTIPERDNHGRTYVYFSPHDRVMGMSALQSIGWQGLPNNDQARPILEQCKGLLFQRMLARNTPCGVAPNPTTPYGTLPDMVPTTENPQGNPFWDGNEKVLGVANLWTVPPRGQTVNINAEEVPAPIRPDELSSFDMPKNTETETEGEKGVGWGQSIPDKTGKLVPNDPEFKYFASIYEPEFYVEDSSLRARLDAGPNHHRPPKRLETREEMLARIKRYHAEPTDHSSLPGHAEFMKRVVAYDLPIGHCDAGSDLEFMQQLRQQADWTWSDPYMKTGQYDVPPMPAEIEPETVQDIVDERAQNRRRYGH</sequence>
<dbReference type="Pfam" id="PF24322">
    <property type="entry name" value="Tle3"/>
    <property type="match status" value="1"/>
</dbReference>
<reference evidence="4 5" key="1">
    <citation type="submission" date="2015-07" db="EMBL/GenBank/DDBJ databases">
        <title>Draft genome sequence of the Amantichitinum ursilacus IGB-41, a new chitin-degrading bacterium.</title>
        <authorList>
            <person name="Kirstahler P."/>
            <person name="Guenther M."/>
            <person name="Grumaz C."/>
            <person name="Rupp S."/>
            <person name="Zibek S."/>
            <person name="Sohn K."/>
        </authorList>
    </citation>
    <scope>NUCLEOTIDE SEQUENCE [LARGE SCALE GENOMIC DNA]</scope>
    <source>
        <strain evidence="4 5">IGB-41</strain>
    </source>
</reference>
<proteinExistence type="predicted"/>
<protein>
    <submittedName>
        <fullName evidence="4">Alpha/beta hydrolase family protein</fullName>
    </submittedName>
</protein>
<dbReference type="EMBL" id="LAQT01000034">
    <property type="protein sequence ID" value="KPC49886.1"/>
    <property type="molecule type" value="Genomic_DNA"/>
</dbReference>
<keyword evidence="5" id="KW-1185">Reference proteome</keyword>
<dbReference type="Pfam" id="PF11678">
    <property type="entry name" value="Tle3_C"/>
    <property type="match status" value="1"/>
</dbReference>
<feature type="domain" description="T6SS Tle3 phospholipase effector alpha/beta" evidence="3">
    <location>
        <begin position="50"/>
        <end position="394"/>
    </location>
</feature>
<dbReference type="InterPro" id="IPR056221">
    <property type="entry name" value="Tle3_ab_dom"/>
</dbReference>
<evidence type="ECO:0000256" key="1">
    <source>
        <dbReference type="SAM" id="MobiDB-lite"/>
    </source>
</evidence>
<dbReference type="Gene3D" id="3.40.50.1820">
    <property type="entry name" value="alpha/beta hydrolase"/>
    <property type="match status" value="1"/>
</dbReference>
<dbReference type="STRING" id="857265.WG78_19110"/>
<keyword evidence="4" id="KW-0378">Hydrolase</keyword>
<feature type="region of interest" description="Disordered" evidence="1">
    <location>
        <begin position="484"/>
        <end position="520"/>
    </location>
</feature>
<dbReference type="Proteomes" id="UP000037939">
    <property type="component" value="Unassembled WGS sequence"/>
</dbReference>
<evidence type="ECO:0000313" key="5">
    <source>
        <dbReference type="Proteomes" id="UP000037939"/>
    </source>
</evidence>
<feature type="region of interest" description="Disordered" evidence="1">
    <location>
        <begin position="1"/>
        <end position="32"/>
    </location>
</feature>
<dbReference type="InterPro" id="IPR029058">
    <property type="entry name" value="AB_hydrolase_fold"/>
</dbReference>
<accession>A0A0N1JRM7</accession>
<feature type="domain" description="Antibacterial effector protein Tle3 C-terminal" evidence="2">
    <location>
        <begin position="560"/>
        <end position="625"/>
    </location>
</feature>
<evidence type="ECO:0000259" key="3">
    <source>
        <dbReference type="Pfam" id="PF24322"/>
    </source>
</evidence>
<dbReference type="OrthoDB" id="8829067at2"/>
<dbReference type="AlphaFoldDB" id="A0A0N1JRM7"/>
<feature type="compositionally biased region" description="Basic and acidic residues" evidence="1">
    <location>
        <begin position="90"/>
        <end position="104"/>
    </location>
</feature>
<evidence type="ECO:0000313" key="4">
    <source>
        <dbReference type="EMBL" id="KPC49886.1"/>
    </source>
</evidence>
<dbReference type="InterPro" id="IPR021692">
    <property type="entry name" value="Tle3_C"/>
</dbReference>
<dbReference type="PATRIC" id="fig|857265.3.peg.3917"/>
<comment type="caution">
    <text evidence="4">The sequence shown here is derived from an EMBL/GenBank/DDBJ whole genome shotgun (WGS) entry which is preliminary data.</text>
</comment>
<gene>
    <name evidence="4" type="ORF">WG78_19110</name>
</gene>
<evidence type="ECO:0000259" key="2">
    <source>
        <dbReference type="Pfam" id="PF11678"/>
    </source>
</evidence>
<organism evidence="4 5">
    <name type="scientific">Amantichitinum ursilacus</name>
    <dbReference type="NCBI Taxonomy" id="857265"/>
    <lineage>
        <taxon>Bacteria</taxon>
        <taxon>Pseudomonadati</taxon>
        <taxon>Pseudomonadota</taxon>
        <taxon>Betaproteobacteria</taxon>
        <taxon>Neisseriales</taxon>
        <taxon>Chitinibacteraceae</taxon>
        <taxon>Amantichitinum</taxon>
    </lineage>
</organism>
<feature type="region of interest" description="Disordered" evidence="1">
    <location>
        <begin position="90"/>
        <end position="114"/>
    </location>
</feature>
<feature type="compositionally biased region" description="Basic and acidic residues" evidence="1">
    <location>
        <begin position="495"/>
        <end position="505"/>
    </location>
</feature>
<dbReference type="GO" id="GO:0016787">
    <property type="term" value="F:hydrolase activity"/>
    <property type="evidence" value="ECO:0007669"/>
    <property type="project" value="UniProtKB-KW"/>
</dbReference>
<dbReference type="SUPFAM" id="SSF53474">
    <property type="entry name" value="alpha/beta-Hydrolases"/>
    <property type="match status" value="1"/>
</dbReference>